<dbReference type="RefSeq" id="WP_142189691.1">
    <property type="nucleotide sequence ID" value="NZ_VHIF01000001.1"/>
</dbReference>
<protein>
    <submittedName>
        <fullName evidence="1">Uncharacterized protein</fullName>
    </submittedName>
</protein>
<comment type="caution">
    <text evidence="1">The sequence shown here is derived from an EMBL/GenBank/DDBJ whole genome shotgun (WGS) entry which is preliminary data.</text>
</comment>
<gene>
    <name evidence="1" type="ORF">GQ41_2536</name>
</gene>
<dbReference type="EMBL" id="VHIF01000001">
    <property type="protein sequence ID" value="TQO37910.1"/>
    <property type="molecule type" value="Genomic_DNA"/>
</dbReference>
<proteinExistence type="predicted"/>
<evidence type="ECO:0000313" key="2">
    <source>
        <dbReference type="Proteomes" id="UP000315363"/>
    </source>
</evidence>
<keyword evidence="2" id="KW-1185">Reference proteome</keyword>
<reference evidence="1 2" key="1">
    <citation type="submission" date="2019-06" db="EMBL/GenBank/DDBJ databases">
        <title>A large-scale integrated study on North Sea by COGITO (Coastal Microbe Genomic &amp; Taxonomic Observatory).</title>
        <authorList>
            <person name="Teeling H."/>
        </authorList>
    </citation>
    <scope>NUCLEOTIDE SEQUENCE [LARGE SCALE GENOMIC DNA]</scope>
    <source>
        <strain evidence="1 2">MAR_2009_79</strain>
    </source>
</reference>
<evidence type="ECO:0000313" key="1">
    <source>
        <dbReference type="EMBL" id="TQO37910.1"/>
    </source>
</evidence>
<name>A0ABY3ABN4_9FLAO</name>
<organism evidence="1 2">
    <name type="scientific">Arenibacter algicola</name>
    <dbReference type="NCBI Taxonomy" id="616991"/>
    <lineage>
        <taxon>Bacteria</taxon>
        <taxon>Pseudomonadati</taxon>
        <taxon>Bacteroidota</taxon>
        <taxon>Flavobacteriia</taxon>
        <taxon>Flavobacteriales</taxon>
        <taxon>Flavobacteriaceae</taxon>
        <taxon>Arenibacter</taxon>
    </lineage>
</organism>
<sequence length="78" mass="8693">MPIKSYLALPITGKKEELIKALRSLHQCEVVPAQNQDVLALVTETTNEMEEEILKEKIEAIDSLKMLSLVSGFNTPPN</sequence>
<dbReference type="Proteomes" id="UP000315363">
    <property type="component" value="Unassembled WGS sequence"/>
</dbReference>
<accession>A0ABY3ABN4</accession>